<evidence type="ECO:0000259" key="12">
    <source>
        <dbReference type="Pfam" id="PF04101"/>
    </source>
</evidence>
<feature type="binding site" evidence="10">
    <location>
        <position position="161"/>
    </location>
    <ligand>
        <name>UDP-N-acetyl-alpha-D-glucosamine</name>
        <dbReference type="ChEBI" id="CHEBI:57705"/>
    </ligand>
</feature>
<dbReference type="GO" id="GO:0009252">
    <property type="term" value="P:peptidoglycan biosynthetic process"/>
    <property type="evidence" value="ECO:0007669"/>
    <property type="project" value="UniProtKB-UniRule"/>
</dbReference>
<evidence type="ECO:0000256" key="10">
    <source>
        <dbReference type="HAMAP-Rule" id="MF_00033"/>
    </source>
</evidence>
<dbReference type="CDD" id="cd03785">
    <property type="entry name" value="GT28_MurG"/>
    <property type="match status" value="1"/>
</dbReference>
<dbReference type="HAMAP" id="MF_00033">
    <property type="entry name" value="MurG"/>
    <property type="match status" value="1"/>
</dbReference>
<dbReference type="AlphaFoldDB" id="A0A3M0BE57"/>
<comment type="caution">
    <text evidence="10">Lacks conserved residue(s) required for the propagation of feature annotation.</text>
</comment>
<evidence type="ECO:0000259" key="11">
    <source>
        <dbReference type="Pfam" id="PF03033"/>
    </source>
</evidence>
<evidence type="ECO:0000256" key="6">
    <source>
        <dbReference type="ARBA" id="ARBA00022984"/>
    </source>
</evidence>
<dbReference type="Gene3D" id="3.40.50.2000">
    <property type="entry name" value="Glycogen Phosphorylase B"/>
    <property type="match status" value="2"/>
</dbReference>
<dbReference type="InterPro" id="IPR006009">
    <property type="entry name" value="GlcNAc_MurG"/>
</dbReference>
<comment type="caution">
    <text evidence="13">The sequence shown here is derived from an EMBL/GenBank/DDBJ whole genome shotgun (WGS) entry which is preliminary data.</text>
</comment>
<dbReference type="EMBL" id="REFO01000013">
    <property type="protein sequence ID" value="RMA93258.1"/>
    <property type="molecule type" value="Genomic_DNA"/>
</dbReference>
<organism evidence="13 14">
    <name type="scientific">Hydrogenothermus marinus</name>
    <dbReference type="NCBI Taxonomy" id="133270"/>
    <lineage>
        <taxon>Bacteria</taxon>
        <taxon>Pseudomonadati</taxon>
        <taxon>Aquificota</taxon>
        <taxon>Aquificia</taxon>
        <taxon>Aquificales</taxon>
        <taxon>Hydrogenothermaceae</taxon>
        <taxon>Hydrogenothermus</taxon>
    </lineage>
</organism>
<feature type="binding site" evidence="10">
    <location>
        <position position="282"/>
    </location>
    <ligand>
        <name>UDP-N-acetyl-alpha-D-glucosamine</name>
        <dbReference type="ChEBI" id="CHEBI:57705"/>
    </ligand>
</feature>
<comment type="subcellular location">
    <subcellularLocation>
        <location evidence="10">Cell membrane</location>
        <topology evidence="10">Peripheral membrane protein</topology>
        <orientation evidence="10">Cytoplasmic side</orientation>
    </subcellularLocation>
</comment>
<dbReference type="RefSeq" id="WP_121923429.1">
    <property type="nucleotide sequence ID" value="NZ_REFO01000013.1"/>
</dbReference>
<dbReference type="GO" id="GO:0005975">
    <property type="term" value="P:carbohydrate metabolic process"/>
    <property type="evidence" value="ECO:0007669"/>
    <property type="project" value="InterPro"/>
</dbReference>
<sequence length="345" mass="39507">MSKKVFIAGGGTGGHFYPALATSKYLAEKGYEIFYFGTKYGIEKDKDFVGKKFLYDIKGIRGKTGKIKSSFKLLKTAFEIKKIIKKEKPDFAICFGGYTSVPLGIASKLTNTPLFIHEQNSIPSYTNLLLSKIAKKIFITFDYSFKYFPKNKTVKTGLPIRKSVKDRLNLKKEEARKILSLDNRKIVLIFGGSQGAKRLNELAVNIAKNYSNLLVINIFGKSDYNEELPNLIKFPYYEDMGLLYKVSDIVISRSGSGTVNELIAFGKYSIYIPYPYAASDHQFYNVKWLEEKGLSKVLRENQLNKFFEIFDNILKLDITNFEDKIKQFSILNAEERIYKEIEKVL</sequence>
<evidence type="ECO:0000313" key="13">
    <source>
        <dbReference type="EMBL" id="RMA93258.1"/>
    </source>
</evidence>
<evidence type="ECO:0000256" key="7">
    <source>
        <dbReference type="ARBA" id="ARBA00023136"/>
    </source>
</evidence>
<name>A0A3M0BE57_9AQUI</name>
<comment type="similarity">
    <text evidence="10">Belongs to the glycosyltransferase 28 family. MurG subfamily.</text>
</comment>
<evidence type="ECO:0000256" key="4">
    <source>
        <dbReference type="ARBA" id="ARBA00022679"/>
    </source>
</evidence>
<gene>
    <name evidence="10" type="primary">murG</name>
    <name evidence="13" type="ORF">CLV39_1319</name>
</gene>
<dbReference type="InterPro" id="IPR004276">
    <property type="entry name" value="GlycoTrans_28_N"/>
</dbReference>
<keyword evidence="9 10" id="KW-0961">Cell wall biogenesis/degradation</keyword>
<dbReference type="EC" id="2.4.1.227" evidence="10"/>
<dbReference type="PANTHER" id="PTHR21015:SF22">
    <property type="entry name" value="GLYCOSYLTRANSFERASE"/>
    <property type="match status" value="1"/>
</dbReference>
<evidence type="ECO:0000256" key="5">
    <source>
        <dbReference type="ARBA" id="ARBA00022960"/>
    </source>
</evidence>
<dbReference type="InterPro" id="IPR007235">
    <property type="entry name" value="Glyco_trans_28_C"/>
</dbReference>
<keyword evidence="6 10" id="KW-0573">Peptidoglycan synthesis</keyword>
<dbReference type="Pfam" id="PF03033">
    <property type="entry name" value="Glyco_transf_28"/>
    <property type="match status" value="1"/>
</dbReference>
<reference evidence="13 14" key="1">
    <citation type="submission" date="2018-10" db="EMBL/GenBank/DDBJ databases">
        <title>Genomic Encyclopedia of Archaeal and Bacterial Type Strains, Phase II (KMG-II): from individual species to whole genera.</title>
        <authorList>
            <person name="Goeker M."/>
        </authorList>
    </citation>
    <scope>NUCLEOTIDE SEQUENCE [LARGE SCALE GENOMIC DNA]</scope>
    <source>
        <strain evidence="13 14">VM1</strain>
    </source>
</reference>
<evidence type="ECO:0000256" key="3">
    <source>
        <dbReference type="ARBA" id="ARBA00022676"/>
    </source>
</evidence>
<dbReference type="Pfam" id="PF04101">
    <property type="entry name" value="Glyco_tran_28_C"/>
    <property type="match status" value="1"/>
</dbReference>
<evidence type="ECO:0000313" key="14">
    <source>
        <dbReference type="Proteomes" id="UP000280842"/>
    </source>
</evidence>
<proteinExistence type="inferred from homology"/>
<keyword evidence="7 10" id="KW-0472">Membrane</keyword>
<keyword evidence="1 10" id="KW-1003">Cell membrane</keyword>
<dbReference type="GO" id="GO:0008360">
    <property type="term" value="P:regulation of cell shape"/>
    <property type="evidence" value="ECO:0007669"/>
    <property type="project" value="UniProtKB-KW"/>
</dbReference>
<feature type="binding site" evidence="10">
    <location>
        <position position="120"/>
    </location>
    <ligand>
        <name>UDP-N-acetyl-alpha-D-glucosamine</name>
        <dbReference type="ChEBI" id="CHEBI:57705"/>
    </ligand>
</feature>
<keyword evidence="4 10" id="KW-0808">Transferase</keyword>
<dbReference type="OrthoDB" id="9808936at2"/>
<keyword evidence="14" id="KW-1185">Reference proteome</keyword>
<dbReference type="GO" id="GO:0071555">
    <property type="term" value="P:cell wall organization"/>
    <property type="evidence" value="ECO:0007669"/>
    <property type="project" value="UniProtKB-KW"/>
</dbReference>
<keyword evidence="3 10" id="KW-0328">Glycosyltransferase</keyword>
<comment type="function">
    <text evidence="10">Cell wall formation. Catalyzes the transfer of a GlcNAc subunit on undecaprenyl-pyrophosphoryl-MurNAc-pentapeptide (lipid intermediate I) to form undecaprenyl-pyrophosphoryl-MurNAc-(pentapeptide)GlcNAc (lipid intermediate II).</text>
</comment>
<evidence type="ECO:0000256" key="2">
    <source>
        <dbReference type="ARBA" id="ARBA00022618"/>
    </source>
</evidence>
<dbReference type="GO" id="GO:0051301">
    <property type="term" value="P:cell division"/>
    <property type="evidence" value="ECO:0007669"/>
    <property type="project" value="UniProtKB-KW"/>
</dbReference>
<feature type="domain" description="Glycosyltransferase family 28 N-terminal" evidence="11">
    <location>
        <begin position="5"/>
        <end position="139"/>
    </location>
</feature>
<keyword evidence="2 10" id="KW-0132">Cell division</keyword>
<dbReference type="UniPathway" id="UPA00219"/>
<feature type="binding site" evidence="10">
    <location>
        <position position="193"/>
    </location>
    <ligand>
        <name>UDP-N-acetyl-alpha-D-glucosamine</name>
        <dbReference type="ChEBI" id="CHEBI:57705"/>
    </ligand>
</feature>
<dbReference type="GO" id="GO:0051991">
    <property type="term" value="F:UDP-N-acetyl-D-glucosamine:N-acetylmuramoyl-L-alanyl-D-glutamyl-meso-2,6-diaminopimelyl-D-alanyl-D-alanine-diphosphoundecaprenol 4-beta-N-acetylglucosaminlytransferase activity"/>
    <property type="evidence" value="ECO:0007669"/>
    <property type="project" value="RHEA"/>
</dbReference>
<comment type="catalytic activity">
    <reaction evidence="10">
        <text>di-trans,octa-cis-undecaprenyl diphospho-N-acetyl-alpha-D-muramoyl-L-alanyl-D-glutamyl-meso-2,6-diaminopimeloyl-D-alanyl-D-alanine + UDP-N-acetyl-alpha-D-glucosamine = di-trans,octa-cis-undecaprenyl diphospho-[N-acetyl-alpha-D-glucosaminyl-(1-&gt;4)]-N-acetyl-alpha-D-muramoyl-L-alanyl-D-glutamyl-meso-2,6-diaminopimeloyl-D-alanyl-D-alanine + UDP + H(+)</text>
        <dbReference type="Rhea" id="RHEA:31227"/>
        <dbReference type="ChEBI" id="CHEBI:15378"/>
        <dbReference type="ChEBI" id="CHEBI:57705"/>
        <dbReference type="ChEBI" id="CHEBI:58223"/>
        <dbReference type="ChEBI" id="CHEBI:61387"/>
        <dbReference type="ChEBI" id="CHEBI:61388"/>
        <dbReference type="EC" id="2.4.1.227"/>
    </reaction>
</comment>
<dbReference type="NCBIfam" id="TIGR01133">
    <property type="entry name" value="murG"/>
    <property type="match status" value="1"/>
</dbReference>
<dbReference type="GO" id="GO:0005886">
    <property type="term" value="C:plasma membrane"/>
    <property type="evidence" value="ECO:0007669"/>
    <property type="project" value="UniProtKB-SubCell"/>
</dbReference>
<evidence type="ECO:0000256" key="8">
    <source>
        <dbReference type="ARBA" id="ARBA00023306"/>
    </source>
</evidence>
<keyword evidence="8 10" id="KW-0131">Cell cycle</keyword>
<accession>A0A3M0BE57</accession>
<dbReference type="SUPFAM" id="SSF53756">
    <property type="entry name" value="UDP-Glycosyltransferase/glycogen phosphorylase"/>
    <property type="match status" value="1"/>
</dbReference>
<evidence type="ECO:0000256" key="1">
    <source>
        <dbReference type="ARBA" id="ARBA00022475"/>
    </source>
</evidence>
<dbReference type="Proteomes" id="UP000280842">
    <property type="component" value="Unassembled WGS sequence"/>
</dbReference>
<comment type="pathway">
    <text evidence="10">Cell wall biogenesis; peptidoglycan biosynthesis.</text>
</comment>
<keyword evidence="5 10" id="KW-0133">Cell shape</keyword>
<protein>
    <recommendedName>
        <fullName evidence="10">UDP-N-acetylglucosamine--N-acetylmuramyl-(pentapeptide) pyrophosphoryl-undecaprenol N-acetylglucosamine transferase</fullName>
        <ecNumber evidence="10">2.4.1.227</ecNumber>
    </recommendedName>
    <alternativeName>
        <fullName evidence="10">Undecaprenyl-PP-MurNAc-pentapeptide-UDPGlcNAc GlcNAc transferase</fullName>
    </alternativeName>
</protein>
<feature type="domain" description="Glycosyl transferase family 28 C-terminal" evidence="12">
    <location>
        <begin position="186"/>
        <end position="316"/>
    </location>
</feature>
<evidence type="ECO:0000256" key="9">
    <source>
        <dbReference type="ARBA" id="ARBA00023316"/>
    </source>
</evidence>
<dbReference type="GO" id="GO:0050511">
    <property type="term" value="F:undecaprenyldiphospho-muramoylpentapeptide beta-N-acetylglucosaminyltransferase activity"/>
    <property type="evidence" value="ECO:0007669"/>
    <property type="project" value="UniProtKB-UniRule"/>
</dbReference>
<feature type="binding site" evidence="10">
    <location>
        <begin position="12"/>
        <end position="14"/>
    </location>
    <ligand>
        <name>UDP-N-acetyl-alpha-D-glucosamine</name>
        <dbReference type="ChEBI" id="CHEBI:57705"/>
    </ligand>
</feature>
<dbReference type="PANTHER" id="PTHR21015">
    <property type="entry name" value="UDP-N-ACETYLGLUCOSAMINE--N-ACETYLMURAMYL-(PENTAPEPTIDE) PYROPHOSPHORYL-UNDECAPRENOL N-ACETYLGLUCOSAMINE TRANSFERASE 1"/>
    <property type="match status" value="1"/>
</dbReference>